<name>A0A1D1VW29_RAMVA</name>
<evidence type="ECO:0000313" key="1">
    <source>
        <dbReference type="EMBL" id="GAV05672.1"/>
    </source>
</evidence>
<accession>A0A1D1VW29</accession>
<dbReference type="AlphaFoldDB" id="A0A1D1VW29"/>
<protein>
    <submittedName>
        <fullName evidence="1">Uncharacterized protein</fullName>
    </submittedName>
</protein>
<comment type="caution">
    <text evidence="1">The sequence shown here is derived from an EMBL/GenBank/DDBJ whole genome shotgun (WGS) entry which is preliminary data.</text>
</comment>
<keyword evidence="2" id="KW-1185">Reference proteome</keyword>
<evidence type="ECO:0000313" key="2">
    <source>
        <dbReference type="Proteomes" id="UP000186922"/>
    </source>
</evidence>
<dbReference type="EMBL" id="BDGG01000012">
    <property type="protein sequence ID" value="GAV05672.1"/>
    <property type="molecule type" value="Genomic_DNA"/>
</dbReference>
<reference evidence="1 2" key="1">
    <citation type="journal article" date="2016" name="Nat. Commun.">
        <title>Extremotolerant tardigrade genome and improved radiotolerance of human cultured cells by tardigrade-unique protein.</title>
        <authorList>
            <person name="Hashimoto T."/>
            <person name="Horikawa D.D."/>
            <person name="Saito Y."/>
            <person name="Kuwahara H."/>
            <person name="Kozuka-Hata H."/>
            <person name="Shin-I T."/>
            <person name="Minakuchi Y."/>
            <person name="Ohishi K."/>
            <person name="Motoyama A."/>
            <person name="Aizu T."/>
            <person name="Enomoto A."/>
            <person name="Kondo K."/>
            <person name="Tanaka S."/>
            <person name="Hara Y."/>
            <person name="Koshikawa S."/>
            <person name="Sagara H."/>
            <person name="Miura T."/>
            <person name="Yokobori S."/>
            <person name="Miyagawa K."/>
            <person name="Suzuki Y."/>
            <person name="Kubo T."/>
            <person name="Oyama M."/>
            <person name="Kohara Y."/>
            <person name="Fujiyama A."/>
            <person name="Arakawa K."/>
            <person name="Katayama T."/>
            <person name="Toyoda A."/>
            <person name="Kunieda T."/>
        </authorList>
    </citation>
    <scope>NUCLEOTIDE SEQUENCE [LARGE SCALE GENOMIC DNA]</scope>
    <source>
        <strain evidence="1 2">YOKOZUNA-1</strain>
    </source>
</reference>
<proteinExistence type="predicted"/>
<sequence>MDVRLKYKQKLDVLSNVVQELTDRKYQPASYEKVPIFETGDQVLASMDGFSYNSTIVEVNEDTCPDYHKLLPCYKIAFHEWKRTPARSHWAIEYDLVGLEHNFHPVQHLLAHYYNEELRKTRKPSDTKLRGLFRLDQEAIDRLEQETLYDTMDIVPEAKNWTIKDFLENHLPP</sequence>
<gene>
    <name evidence="1" type="primary">RvY_15767</name>
    <name evidence="1" type="synonym">RvY_15767.1</name>
    <name evidence="1" type="ORF">RvY_15767-1</name>
</gene>
<dbReference type="Proteomes" id="UP000186922">
    <property type="component" value="Unassembled WGS sequence"/>
</dbReference>
<organism evidence="1 2">
    <name type="scientific">Ramazzottius varieornatus</name>
    <name type="common">Water bear</name>
    <name type="synonym">Tardigrade</name>
    <dbReference type="NCBI Taxonomy" id="947166"/>
    <lineage>
        <taxon>Eukaryota</taxon>
        <taxon>Metazoa</taxon>
        <taxon>Ecdysozoa</taxon>
        <taxon>Tardigrada</taxon>
        <taxon>Eutardigrada</taxon>
        <taxon>Parachela</taxon>
        <taxon>Hypsibioidea</taxon>
        <taxon>Ramazzottiidae</taxon>
        <taxon>Ramazzottius</taxon>
    </lineage>
</organism>